<evidence type="ECO:0000256" key="3">
    <source>
        <dbReference type="ARBA" id="ARBA00022448"/>
    </source>
</evidence>
<dbReference type="Pfam" id="PF07715">
    <property type="entry name" value="Plug"/>
    <property type="match status" value="1"/>
</dbReference>
<feature type="signal peptide" evidence="16">
    <location>
        <begin position="1"/>
        <end position="26"/>
    </location>
</feature>
<evidence type="ECO:0000313" key="19">
    <source>
        <dbReference type="EMBL" id="OHX11281.1"/>
    </source>
</evidence>
<evidence type="ECO:0000313" key="20">
    <source>
        <dbReference type="Proteomes" id="UP000180088"/>
    </source>
</evidence>
<feature type="chain" id="PRO_5010366185" evidence="16">
    <location>
        <begin position="27"/>
        <end position="783"/>
    </location>
</feature>
<dbReference type="Pfam" id="PF00593">
    <property type="entry name" value="TonB_dep_Rec_b-barrel"/>
    <property type="match status" value="1"/>
</dbReference>
<dbReference type="InterPro" id="IPR000531">
    <property type="entry name" value="Beta-barrel_TonB"/>
</dbReference>
<dbReference type="PANTHER" id="PTHR32552:SF89">
    <property type="entry name" value="CATECHOLATE SIDEROPHORE RECEPTOR FIU"/>
    <property type="match status" value="1"/>
</dbReference>
<keyword evidence="12 19" id="KW-0675">Receptor</keyword>
<evidence type="ECO:0000256" key="13">
    <source>
        <dbReference type="ARBA" id="ARBA00023237"/>
    </source>
</evidence>
<evidence type="ECO:0000256" key="6">
    <source>
        <dbReference type="ARBA" id="ARBA00022692"/>
    </source>
</evidence>
<evidence type="ECO:0000256" key="12">
    <source>
        <dbReference type="ARBA" id="ARBA00023170"/>
    </source>
</evidence>
<evidence type="ECO:0000256" key="15">
    <source>
        <dbReference type="RuleBase" id="RU003357"/>
    </source>
</evidence>
<dbReference type="InterPro" id="IPR037066">
    <property type="entry name" value="Plug_dom_sf"/>
</dbReference>
<protein>
    <submittedName>
        <fullName evidence="19">TonB-dependent receptor</fullName>
    </submittedName>
</protein>
<evidence type="ECO:0000259" key="17">
    <source>
        <dbReference type="Pfam" id="PF00593"/>
    </source>
</evidence>
<dbReference type="PROSITE" id="PS52016">
    <property type="entry name" value="TONB_DEPENDENT_REC_3"/>
    <property type="match status" value="1"/>
</dbReference>
<dbReference type="InterPro" id="IPR036942">
    <property type="entry name" value="Beta-barrel_TonB_sf"/>
</dbReference>
<accession>A0A1S1WVL4</accession>
<comment type="subcellular location">
    <subcellularLocation>
        <location evidence="1 14">Cell outer membrane</location>
        <topology evidence="1 14">Multi-pass membrane protein</topology>
    </subcellularLocation>
</comment>
<dbReference type="Gene3D" id="2.170.130.10">
    <property type="entry name" value="TonB-dependent receptor, plug domain"/>
    <property type="match status" value="1"/>
</dbReference>
<dbReference type="RefSeq" id="WP_071116499.1">
    <property type="nucleotide sequence ID" value="NZ_MKCS01000002.1"/>
</dbReference>
<proteinExistence type="inferred from homology"/>
<dbReference type="OrthoDB" id="15609at2"/>
<keyword evidence="11 14" id="KW-0472">Membrane</keyword>
<evidence type="ECO:0000256" key="4">
    <source>
        <dbReference type="ARBA" id="ARBA00022452"/>
    </source>
</evidence>
<keyword evidence="13 14" id="KW-0998">Cell outer membrane</keyword>
<keyword evidence="6 14" id="KW-0812">Transmembrane</keyword>
<evidence type="ECO:0000256" key="7">
    <source>
        <dbReference type="ARBA" id="ARBA00022729"/>
    </source>
</evidence>
<feature type="domain" description="TonB-dependent receptor plug" evidence="18">
    <location>
        <begin position="52"/>
        <end position="150"/>
    </location>
</feature>
<dbReference type="STRING" id="1903179.BI347_16480"/>
<evidence type="ECO:0000256" key="10">
    <source>
        <dbReference type="ARBA" id="ARBA00023077"/>
    </source>
</evidence>
<sequence>MKHQNYYLRPVALAVLAALGSQAALADSTQLETVTITGAGDKLGVGMLQQQEGVRARSDVSKAALEKQSPTSNIYQGINMLPGVNASSQDASGLFGGALTIRGFNSDQLGITINGVPVNDSGSYAVYPQEFIDNENLCQAFVTQGSSDTDSPHIGASGGNLGFVTCDPEKTRRFRISQTMGGNHLHRTYLRGDTGLFDDDKARAFISYSHTESDKWKGAGEVRRDHIDTGFRYDFNSGSYINASILYNRQVANAIYSPTLTELQKNGYNYDYSSRFTPGHLPPKYGTAQIETGPSPAYYQLAMSPFQNVIAKVDAVLKLGPDTRVKIEPYYWYGYGTGGSQQQLQSESGFLNRATHSDTAAKDLNGDGDTLDKILIASSSVTRTRRPGVTVTMEQSLGNHLLQAGLWYERAEHVQTSPGVPVNNDGTSSSVWLNSNYITRPDGSLYQYRDWDTISTATQLFAMGTFNFLDDKLGITAGVRTPSIKRDFTNHANEGCGATANCPAAYDYNISRTYHETLPSIGARYYLTPKQQVFVNVTKNYRAPPNYVYSSTNGNVQVVNGQVQLVSDIVPETAINTDLGYRLQSDYVTLSGSLFNVDYSNRQANTYDPVTLKSVNANAGSVHTWGAELELGTVPVKGWSAYASFTTNHSEMKNNINWQKDSVLATQGKDFPMTPQWMAALSLQYSPGAWYVRSDVKHTGKQYATLVNDEAVPEYTLVDLDAGYRFGNTSIFKNPTLKLNVGNIFNTSYRIPAGMKANSTDGGGVRYYLGAPRSVAVSLSVDL</sequence>
<evidence type="ECO:0000256" key="14">
    <source>
        <dbReference type="PROSITE-ProRule" id="PRU01360"/>
    </source>
</evidence>
<dbReference type="Proteomes" id="UP000180088">
    <property type="component" value="Unassembled WGS sequence"/>
</dbReference>
<keyword evidence="10 15" id="KW-0798">TonB box</keyword>
<evidence type="ECO:0000256" key="1">
    <source>
        <dbReference type="ARBA" id="ARBA00004571"/>
    </source>
</evidence>
<keyword evidence="9" id="KW-0406">Ion transport</keyword>
<gene>
    <name evidence="19" type="ORF">BI347_16480</name>
</gene>
<evidence type="ECO:0000256" key="5">
    <source>
        <dbReference type="ARBA" id="ARBA00022496"/>
    </source>
</evidence>
<feature type="domain" description="TonB-dependent receptor-like beta-barrel" evidence="17">
    <location>
        <begin position="261"/>
        <end position="744"/>
    </location>
</feature>
<reference evidence="19 20" key="1">
    <citation type="submission" date="2016-09" db="EMBL/GenBank/DDBJ databases">
        <title>Chromobacterium muskegensis sp. nov., an insecticidal bacterium isolated from Sphagnum bogs.</title>
        <authorList>
            <person name="Sparks M.E."/>
            <person name="Blackburn M.B."/>
            <person name="Gundersen-Rindal D.E."/>
            <person name="Mitchell A."/>
            <person name="Farrar R."/>
            <person name="Kuhar D."/>
        </authorList>
    </citation>
    <scope>NUCLEOTIDE SEQUENCE [LARGE SCALE GENOMIC DNA]</scope>
    <source>
        <strain evidence="19 20">37-2</strain>
    </source>
</reference>
<dbReference type="EMBL" id="MKCS01000002">
    <property type="protein sequence ID" value="OHX11281.1"/>
    <property type="molecule type" value="Genomic_DNA"/>
</dbReference>
<organism evidence="19 20">
    <name type="scientific">Chromobacterium sphagni</name>
    <dbReference type="NCBI Taxonomy" id="1903179"/>
    <lineage>
        <taxon>Bacteria</taxon>
        <taxon>Pseudomonadati</taxon>
        <taxon>Pseudomonadota</taxon>
        <taxon>Betaproteobacteria</taxon>
        <taxon>Neisseriales</taxon>
        <taxon>Chromobacteriaceae</taxon>
        <taxon>Chromobacterium</taxon>
    </lineage>
</organism>
<dbReference type="Gene3D" id="2.40.170.20">
    <property type="entry name" value="TonB-dependent receptor, beta-barrel domain"/>
    <property type="match status" value="1"/>
</dbReference>
<dbReference type="PANTHER" id="PTHR32552">
    <property type="entry name" value="FERRICHROME IRON RECEPTOR-RELATED"/>
    <property type="match status" value="1"/>
</dbReference>
<name>A0A1S1WVL4_9NEIS</name>
<evidence type="ECO:0000256" key="11">
    <source>
        <dbReference type="ARBA" id="ARBA00023136"/>
    </source>
</evidence>
<comment type="caution">
    <text evidence="19">The sequence shown here is derived from an EMBL/GenBank/DDBJ whole genome shotgun (WGS) entry which is preliminary data.</text>
</comment>
<comment type="similarity">
    <text evidence="2 14 15">Belongs to the TonB-dependent receptor family.</text>
</comment>
<evidence type="ECO:0000256" key="9">
    <source>
        <dbReference type="ARBA" id="ARBA00023065"/>
    </source>
</evidence>
<evidence type="ECO:0000259" key="18">
    <source>
        <dbReference type="Pfam" id="PF07715"/>
    </source>
</evidence>
<dbReference type="GO" id="GO:0015344">
    <property type="term" value="F:siderophore uptake transmembrane transporter activity"/>
    <property type="evidence" value="ECO:0007669"/>
    <property type="project" value="TreeGrafter"/>
</dbReference>
<dbReference type="InterPro" id="IPR039426">
    <property type="entry name" value="TonB-dep_rcpt-like"/>
</dbReference>
<evidence type="ECO:0000256" key="2">
    <source>
        <dbReference type="ARBA" id="ARBA00009810"/>
    </source>
</evidence>
<dbReference type="InterPro" id="IPR012910">
    <property type="entry name" value="Plug_dom"/>
</dbReference>
<keyword evidence="8" id="KW-0408">Iron</keyword>
<keyword evidence="4 14" id="KW-1134">Transmembrane beta strand</keyword>
<dbReference type="AlphaFoldDB" id="A0A1S1WVL4"/>
<keyword evidence="3 14" id="KW-0813">Transport</keyword>
<dbReference type="GO" id="GO:0009279">
    <property type="term" value="C:cell outer membrane"/>
    <property type="evidence" value="ECO:0007669"/>
    <property type="project" value="UniProtKB-SubCell"/>
</dbReference>
<keyword evidence="5" id="KW-0410">Iron transport</keyword>
<dbReference type="SUPFAM" id="SSF56935">
    <property type="entry name" value="Porins"/>
    <property type="match status" value="1"/>
</dbReference>
<evidence type="ECO:0000256" key="16">
    <source>
        <dbReference type="SAM" id="SignalP"/>
    </source>
</evidence>
<evidence type="ECO:0000256" key="8">
    <source>
        <dbReference type="ARBA" id="ARBA00023004"/>
    </source>
</evidence>
<keyword evidence="7 16" id="KW-0732">Signal</keyword>